<sequence length="125" mass="13312">MTSTDSAFTKNKDVVESSTTQTKPASTMITAGPTVPDLSLIVASTPVTPMKQTSEKFTLMIGGGVTVGVLLLGLALLLNQSRIEKCVSKRPNGLQVDYDETYSMVTYSTNCGTSAAPERDQLHQP</sequence>
<feature type="compositionally biased region" description="Polar residues" evidence="1">
    <location>
        <begin position="16"/>
        <end position="29"/>
    </location>
</feature>
<dbReference type="AlphaFoldDB" id="A0AAW1F2K9"/>
<evidence type="ECO:0000313" key="3">
    <source>
        <dbReference type="EMBL" id="KAK9528994.1"/>
    </source>
</evidence>
<proteinExistence type="predicted"/>
<keyword evidence="4" id="KW-1185">Reference proteome</keyword>
<protein>
    <submittedName>
        <fullName evidence="3">Uncharacterized protein</fullName>
    </submittedName>
</protein>
<organism evidence="3 4">
    <name type="scientific">Zoarces viviparus</name>
    <name type="common">Viviparous eelpout</name>
    <name type="synonym">Blennius viviparus</name>
    <dbReference type="NCBI Taxonomy" id="48416"/>
    <lineage>
        <taxon>Eukaryota</taxon>
        <taxon>Metazoa</taxon>
        <taxon>Chordata</taxon>
        <taxon>Craniata</taxon>
        <taxon>Vertebrata</taxon>
        <taxon>Euteleostomi</taxon>
        <taxon>Actinopterygii</taxon>
        <taxon>Neopterygii</taxon>
        <taxon>Teleostei</taxon>
        <taxon>Neoteleostei</taxon>
        <taxon>Acanthomorphata</taxon>
        <taxon>Eupercaria</taxon>
        <taxon>Perciformes</taxon>
        <taxon>Cottioidei</taxon>
        <taxon>Zoarcales</taxon>
        <taxon>Zoarcidae</taxon>
        <taxon>Zoarcinae</taxon>
        <taxon>Zoarces</taxon>
    </lineage>
</organism>
<dbReference type="EMBL" id="JBCEZU010000111">
    <property type="protein sequence ID" value="KAK9528994.1"/>
    <property type="molecule type" value="Genomic_DNA"/>
</dbReference>
<accession>A0AAW1F2K9</accession>
<keyword evidence="2" id="KW-0812">Transmembrane</keyword>
<evidence type="ECO:0000256" key="1">
    <source>
        <dbReference type="SAM" id="MobiDB-lite"/>
    </source>
</evidence>
<evidence type="ECO:0000313" key="4">
    <source>
        <dbReference type="Proteomes" id="UP001488805"/>
    </source>
</evidence>
<feature type="transmembrane region" description="Helical" evidence="2">
    <location>
        <begin position="57"/>
        <end position="78"/>
    </location>
</feature>
<dbReference type="Proteomes" id="UP001488805">
    <property type="component" value="Unassembled WGS sequence"/>
</dbReference>
<gene>
    <name evidence="3" type="ORF">VZT92_013115</name>
</gene>
<feature type="region of interest" description="Disordered" evidence="1">
    <location>
        <begin position="1"/>
        <end position="30"/>
    </location>
</feature>
<keyword evidence="2" id="KW-1133">Transmembrane helix</keyword>
<evidence type="ECO:0000256" key="2">
    <source>
        <dbReference type="SAM" id="Phobius"/>
    </source>
</evidence>
<keyword evidence="2" id="KW-0472">Membrane</keyword>
<reference evidence="3 4" key="1">
    <citation type="journal article" date="2024" name="Genome Biol. Evol.">
        <title>Chromosome-level genome assembly of the viviparous eelpout Zoarces viviparus.</title>
        <authorList>
            <person name="Fuhrmann N."/>
            <person name="Brasseur M.V."/>
            <person name="Bakowski C.E."/>
            <person name="Podsiadlowski L."/>
            <person name="Prost S."/>
            <person name="Krehenwinkel H."/>
            <person name="Mayer C."/>
        </authorList>
    </citation>
    <scope>NUCLEOTIDE SEQUENCE [LARGE SCALE GENOMIC DNA]</scope>
    <source>
        <strain evidence="3">NO-MEL_2022_Ind0_liver</strain>
    </source>
</reference>
<name>A0AAW1F2K9_ZOAVI</name>
<comment type="caution">
    <text evidence="3">The sequence shown here is derived from an EMBL/GenBank/DDBJ whole genome shotgun (WGS) entry which is preliminary data.</text>
</comment>